<keyword evidence="4 9" id="KW-0547">Nucleotide-binding</keyword>
<evidence type="ECO:0000313" key="13">
    <source>
        <dbReference type="Proteomes" id="UP000221165"/>
    </source>
</evidence>
<feature type="region of interest" description="Disordered" evidence="10">
    <location>
        <begin position="757"/>
        <end position="823"/>
    </location>
</feature>
<dbReference type="PANTHER" id="PTHR24356:SF418">
    <property type="entry name" value="SERINE_THREONINE-PROTEIN KINASE WARTS"/>
    <property type="match status" value="1"/>
</dbReference>
<evidence type="ECO:0000259" key="11">
    <source>
        <dbReference type="PROSITE" id="PS50011"/>
    </source>
</evidence>
<feature type="binding site" evidence="9">
    <location>
        <position position="232"/>
    </location>
    <ligand>
        <name>ATP</name>
        <dbReference type="ChEBI" id="CHEBI:30616"/>
    </ligand>
</feature>
<feature type="compositionally biased region" description="Basic and acidic residues" evidence="10">
    <location>
        <begin position="779"/>
        <end position="793"/>
    </location>
</feature>
<evidence type="ECO:0000256" key="1">
    <source>
        <dbReference type="ARBA" id="ARBA00012513"/>
    </source>
</evidence>
<evidence type="ECO:0000256" key="8">
    <source>
        <dbReference type="ARBA" id="ARBA00048679"/>
    </source>
</evidence>
<accession>A0A2C6L1U3</accession>
<gene>
    <name evidence="12" type="ORF">CSUI_000221</name>
</gene>
<sequence length="993" mass="108318">MDYSPVSRGHSANTRQNGTQQNHGHQHHQHGHFSSFLRKKFFRSSKQTNNPPPSPHRSPATPPPSGREVGTASPALPHEPHPHGQVAEQRVPHQAQFPDHRDDVQPTARQQAPSGRPPAGPGVLRDDQSEKVREFKKAVRHFKHQLECSYAAQTQTLQQMKTATEALPEEIRGPTLQQYIQEYAEALGEHLRVKRTPPGLEQYESIQTLGHGGFGAVYLVRRKSDGQYFALKQVPKRKVLKASSRERQFAERNFLSACKCPSIVQLHVTFQDELFLYQVVEFLQGGSLMHYMHAKQKFPEEVVKFCIAELVLAVKEVHEKNYIHRDIKPDNIVFTRDGHLKLLDFGLAKFAPHVFHFASYSRLGPTHCCARTTAEGEAHAGIATTTASTAASPHPIEPGCGSDHRLSSEKFIPGCHAPHFSSPLEEGCCECVHMQDGEDPSGEGQLNRPSDTLLRSICGTPMYTAPEVLRGEGYDHSVDWWSVGVVMFEMLYGGIPFCPPPKYRGDVATFVKVQVTNHTLVCPIPYPSPISSVLSPESINFMQGLVCEPEQRFKSAAKIMQHPWFAGVQWDTVHNLKSPLCADTEFYAQRHFPRIVQPGTADSEEGDMTSRGTQRKPNGDPTNTANNKPKLGAPVPLDKCGTSRAAVRPPSTNVGAEHDLFFSRYEYNRRAVETLPTFHKILQRSAEKLTSPKGCTPNRIGSQAPSHTENSSSNGATLFSASGGHHSATVPQTGPSSSPGTGLCTCSPENKRCAGLNAAEPDETPPSPAVTEGDCCVGSRKDDTRERTKDTTSETHPVTVNMGAGVDGSGHQRSSSSKDHNLSSDELVGVEKQTMCVGPFESAVVVVGGQSVSKGKEYQMDITSPNKMYDKKKNTFLAASSSSSADKKQAKAPAAGVSGTQGGGCGWLPSSHRGEALHAQQQQTNMMTAMNAVMQDSADHNNHMSESFPSVRDQAPTSSSSSAIECMTGEGRTTAIGTRGRQACEPSSPLVRH</sequence>
<dbReference type="PROSITE" id="PS00107">
    <property type="entry name" value="PROTEIN_KINASE_ATP"/>
    <property type="match status" value="1"/>
</dbReference>
<dbReference type="Gene3D" id="1.10.510.10">
    <property type="entry name" value="Transferase(Phosphotransferase) domain 1"/>
    <property type="match status" value="2"/>
</dbReference>
<dbReference type="GeneID" id="94423666"/>
<dbReference type="EC" id="2.7.11.1" evidence="1"/>
<evidence type="ECO:0000256" key="2">
    <source>
        <dbReference type="ARBA" id="ARBA00022527"/>
    </source>
</evidence>
<dbReference type="InterPro" id="IPR017441">
    <property type="entry name" value="Protein_kinase_ATP_BS"/>
</dbReference>
<feature type="compositionally biased region" description="Polar residues" evidence="10">
    <location>
        <begin position="729"/>
        <end position="740"/>
    </location>
</feature>
<dbReference type="EMBL" id="MIGC01000100">
    <property type="protein sequence ID" value="PHJ25920.1"/>
    <property type="molecule type" value="Genomic_DNA"/>
</dbReference>
<reference evidence="12 13" key="1">
    <citation type="journal article" date="2017" name="Int. J. Parasitol.">
        <title>The genome of the protozoan parasite Cystoisospora suis and a reverse vaccinology approach to identify vaccine candidates.</title>
        <authorList>
            <person name="Palmieri N."/>
            <person name="Shrestha A."/>
            <person name="Ruttkowski B."/>
            <person name="Beck T."/>
            <person name="Vogl C."/>
            <person name="Tomley F."/>
            <person name="Blake D.P."/>
            <person name="Joachim A."/>
        </authorList>
    </citation>
    <scope>NUCLEOTIDE SEQUENCE [LARGE SCALE GENOMIC DNA]</scope>
    <source>
        <strain evidence="12 13">Wien I</strain>
    </source>
</reference>
<dbReference type="SUPFAM" id="SSF56112">
    <property type="entry name" value="Protein kinase-like (PK-like)"/>
    <property type="match status" value="1"/>
</dbReference>
<comment type="caution">
    <text evidence="12">The sequence shown here is derived from an EMBL/GenBank/DDBJ whole genome shotgun (WGS) entry which is preliminary data.</text>
</comment>
<evidence type="ECO:0000256" key="3">
    <source>
        <dbReference type="ARBA" id="ARBA00022679"/>
    </source>
</evidence>
<proteinExistence type="predicted"/>
<comment type="catalytic activity">
    <reaction evidence="8">
        <text>L-seryl-[protein] + ATP = O-phospho-L-seryl-[protein] + ADP + H(+)</text>
        <dbReference type="Rhea" id="RHEA:17989"/>
        <dbReference type="Rhea" id="RHEA-COMP:9863"/>
        <dbReference type="Rhea" id="RHEA-COMP:11604"/>
        <dbReference type="ChEBI" id="CHEBI:15378"/>
        <dbReference type="ChEBI" id="CHEBI:29999"/>
        <dbReference type="ChEBI" id="CHEBI:30616"/>
        <dbReference type="ChEBI" id="CHEBI:83421"/>
        <dbReference type="ChEBI" id="CHEBI:456216"/>
        <dbReference type="EC" id="2.7.11.1"/>
    </reaction>
</comment>
<feature type="domain" description="Protein kinase" evidence="11">
    <location>
        <begin position="203"/>
        <end position="565"/>
    </location>
</feature>
<evidence type="ECO:0000256" key="7">
    <source>
        <dbReference type="ARBA" id="ARBA00047899"/>
    </source>
</evidence>
<feature type="compositionally biased region" description="Polar residues" evidence="10">
    <location>
        <begin position="610"/>
        <end position="627"/>
    </location>
</feature>
<dbReference type="Pfam" id="PF00069">
    <property type="entry name" value="Pkinase"/>
    <property type="match status" value="2"/>
</dbReference>
<dbReference type="InterPro" id="IPR050236">
    <property type="entry name" value="Ser_Thr_kinase_AGC"/>
</dbReference>
<dbReference type="RefSeq" id="XP_067927566.1">
    <property type="nucleotide sequence ID" value="XM_068060455.1"/>
</dbReference>
<keyword evidence="3" id="KW-0808">Transferase</keyword>
<dbReference type="PROSITE" id="PS00108">
    <property type="entry name" value="PROTEIN_KINASE_ST"/>
    <property type="match status" value="1"/>
</dbReference>
<protein>
    <recommendedName>
        <fullName evidence="1">non-specific serine/threonine protein kinase</fullName>
        <ecNumber evidence="1">2.7.11.1</ecNumber>
    </recommendedName>
</protein>
<dbReference type="InterPro" id="IPR011009">
    <property type="entry name" value="Kinase-like_dom_sf"/>
</dbReference>
<evidence type="ECO:0000256" key="6">
    <source>
        <dbReference type="ARBA" id="ARBA00022840"/>
    </source>
</evidence>
<dbReference type="InterPro" id="IPR000719">
    <property type="entry name" value="Prot_kinase_dom"/>
</dbReference>
<dbReference type="PROSITE" id="PS50011">
    <property type="entry name" value="PROTEIN_KINASE_DOM"/>
    <property type="match status" value="1"/>
</dbReference>
<feature type="compositionally biased region" description="Pro residues" evidence="10">
    <location>
        <begin position="50"/>
        <end position="65"/>
    </location>
</feature>
<dbReference type="GO" id="GO:0004674">
    <property type="term" value="F:protein serine/threonine kinase activity"/>
    <property type="evidence" value="ECO:0007669"/>
    <property type="project" value="UniProtKB-KW"/>
</dbReference>
<keyword evidence="2" id="KW-0723">Serine/threonine-protein kinase</keyword>
<dbReference type="OrthoDB" id="3638488at2759"/>
<dbReference type="InterPro" id="IPR008271">
    <property type="entry name" value="Ser/Thr_kinase_AS"/>
</dbReference>
<feature type="region of interest" description="Disordered" evidence="10">
    <location>
        <begin position="594"/>
        <end position="653"/>
    </location>
</feature>
<keyword evidence="5 12" id="KW-0418">Kinase</keyword>
<evidence type="ECO:0000256" key="4">
    <source>
        <dbReference type="ARBA" id="ARBA00022741"/>
    </source>
</evidence>
<evidence type="ECO:0000313" key="12">
    <source>
        <dbReference type="EMBL" id="PHJ25920.1"/>
    </source>
</evidence>
<evidence type="ECO:0000256" key="10">
    <source>
        <dbReference type="SAM" id="MobiDB-lite"/>
    </source>
</evidence>
<dbReference type="GO" id="GO:0035556">
    <property type="term" value="P:intracellular signal transduction"/>
    <property type="evidence" value="ECO:0007669"/>
    <property type="project" value="TreeGrafter"/>
</dbReference>
<feature type="compositionally biased region" description="Polar residues" evidence="10">
    <location>
        <begin position="699"/>
        <end position="720"/>
    </location>
</feature>
<name>A0A2C6L1U3_9APIC</name>
<dbReference type="AlphaFoldDB" id="A0A2C6L1U3"/>
<comment type="catalytic activity">
    <reaction evidence="7">
        <text>L-threonyl-[protein] + ATP = O-phospho-L-threonyl-[protein] + ADP + H(+)</text>
        <dbReference type="Rhea" id="RHEA:46608"/>
        <dbReference type="Rhea" id="RHEA-COMP:11060"/>
        <dbReference type="Rhea" id="RHEA-COMP:11605"/>
        <dbReference type="ChEBI" id="CHEBI:15378"/>
        <dbReference type="ChEBI" id="CHEBI:30013"/>
        <dbReference type="ChEBI" id="CHEBI:30616"/>
        <dbReference type="ChEBI" id="CHEBI:61977"/>
        <dbReference type="ChEBI" id="CHEBI:456216"/>
        <dbReference type="EC" id="2.7.11.1"/>
    </reaction>
</comment>
<feature type="region of interest" description="Disordered" evidence="10">
    <location>
        <begin position="1"/>
        <end position="129"/>
    </location>
</feature>
<organism evidence="12 13">
    <name type="scientific">Cystoisospora suis</name>
    <dbReference type="NCBI Taxonomy" id="483139"/>
    <lineage>
        <taxon>Eukaryota</taxon>
        <taxon>Sar</taxon>
        <taxon>Alveolata</taxon>
        <taxon>Apicomplexa</taxon>
        <taxon>Conoidasida</taxon>
        <taxon>Coccidia</taxon>
        <taxon>Eucoccidiorida</taxon>
        <taxon>Eimeriorina</taxon>
        <taxon>Sarcocystidae</taxon>
        <taxon>Cystoisospora</taxon>
    </lineage>
</organism>
<feature type="region of interest" description="Disordered" evidence="10">
    <location>
        <begin position="940"/>
        <end position="993"/>
    </location>
</feature>
<dbReference type="Gene3D" id="3.30.200.20">
    <property type="entry name" value="Phosphorylase Kinase, domain 1"/>
    <property type="match status" value="1"/>
</dbReference>
<dbReference type="SMART" id="SM00220">
    <property type="entry name" value="S_TKc"/>
    <property type="match status" value="1"/>
</dbReference>
<dbReference type="PANTHER" id="PTHR24356">
    <property type="entry name" value="SERINE/THREONINE-PROTEIN KINASE"/>
    <property type="match status" value="1"/>
</dbReference>
<dbReference type="GO" id="GO:0005524">
    <property type="term" value="F:ATP binding"/>
    <property type="evidence" value="ECO:0007669"/>
    <property type="project" value="UniProtKB-UniRule"/>
</dbReference>
<feature type="region of interest" description="Disordered" evidence="10">
    <location>
        <begin position="686"/>
        <end position="743"/>
    </location>
</feature>
<keyword evidence="6 9" id="KW-0067">ATP-binding</keyword>
<dbReference type="VEuPathDB" id="ToxoDB:CSUI_000221"/>
<feature type="compositionally biased region" description="Basic residues" evidence="10">
    <location>
        <begin position="24"/>
        <end position="43"/>
    </location>
</feature>
<evidence type="ECO:0000256" key="9">
    <source>
        <dbReference type="PROSITE-ProRule" id="PRU10141"/>
    </source>
</evidence>
<keyword evidence="13" id="KW-1185">Reference proteome</keyword>
<evidence type="ECO:0000256" key="5">
    <source>
        <dbReference type="ARBA" id="ARBA00022777"/>
    </source>
</evidence>
<dbReference type="Proteomes" id="UP000221165">
    <property type="component" value="Unassembled WGS sequence"/>
</dbReference>